<reference evidence="9 10" key="1">
    <citation type="journal article" date="2017" name="Genome Biol.">
        <title>New reference genome sequences of hot pepper reveal the massive evolution of plant disease-resistance genes by retroduplication.</title>
        <authorList>
            <person name="Kim S."/>
            <person name="Park J."/>
            <person name="Yeom S.I."/>
            <person name="Kim Y.M."/>
            <person name="Seo E."/>
            <person name="Kim K.T."/>
            <person name="Kim M.S."/>
            <person name="Lee J.M."/>
            <person name="Cheong K."/>
            <person name="Shin H.S."/>
            <person name="Kim S.B."/>
            <person name="Han K."/>
            <person name="Lee J."/>
            <person name="Park M."/>
            <person name="Lee H.A."/>
            <person name="Lee H.Y."/>
            <person name="Lee Y."/>
            <person name="Oh S."/>
            <person name="Lee J.H."/>
            <person name="Choi E."/>
            <person name="Choi E."/>
            <person name="Lee S.E."/>
            <person name="Jeon J."/>
            <person name="Kim H."/>
            <person name="Choi G."/>
            <person name="Song H."/>
            <person name="Lee J."/>
            <person name="Lee S.C."/>
            <person name="Kwon J.K."/>
            <person name="Lee H.Y."/>
            <person name="Koo N."/>
            <person name="Hong Y."/>
            <person name="Kim R.W."/>
            <person name="Kang W.H."/>
            <person name="Huh J.H."/>
            <person name="Kang B.C."/>
            <person name="Yang T.J."/>
            <person name="Lee Y.H."/>
            <person name="Bennetzen J.L."/>
            <person name="Choi D."/>
        </authorList>
    </citation>
    <scope>NUCLEOTIDE SEQUENCE [LARGE SCALE GENOMIC DNA]</scope>
    <source>
        <strain evidence="10">cv. PBC81</strain>
    </source>
</reference>
<dbReference type="CDD" id="cd00018">
    <property type="entry name" value="AP2"/>
    <property type="match status" value="1"/>
</dbReference>
<gene>
    <name evidence="9" type="ORF">CQW23_01156</name>
</gene>
<evidence type="ECO:0000256" key="7">
    <source>
        <dbReference type="ARBA" id="ARBA00023242"/>
    </source>
</evidence>
<dbReference type="PRINTS" id="PR00367">
    <property type="entry name" value="ETHRSPELEMNT"/>
</dbReference>
<dbReference type="InterPro" id="IPR036955">
    <property type="entry name" value="AP2/ERF_dom_sf"/>
</dbReference>
<dbReference type="EMBL" id="MLFT02000001">
    <property type="protein sequence ID" value="PHT58793.1"/>
    <property type="molecule type" value="Genomic_DNA"/>
</dbReference>
<dbReference type="AlphaFoldDB" id="A0A2G2XMS1"/>
<evidence type="ECO:0000256" key="3">
    <source>
        <dbReference type="ARBA" id="ARBA00023015"/>
    </source>
</evidence>
<evidence type="ECO:0000256" key="4">
    <source>
        <dbReference type="ARBA" id="ARBA00023125"/>
    </source>
</evidence>
<sequence length="220" mass="25092">MMQPEIIISSEVAFDLSNILCYDDPFEHYDFFENSEIISPFNNITSAIGYSSNDSTPSPTPILSTVERRADAPPTWWRYRGVRRRPWGKFAAEVRDPTRKRNNNNNNNRVWLGTYETPEDAALAYDRAAYKLRGTKALLNFPHLICSNVTDDHYNRVRPKRRLGLNSLDEISIASTKTSTTNEYSPSAKRRNVELINSLAKANLNSHSITERFNQLGASC</sequence>
<keyword evidence="7" id="KW-0539">Nucleus</keyword>
<keyword evidence="4" id="KW-0238">DNA-binding</keyword>
<comment type="subcellular location">
    <subcellularLocation>
        <location evidence="1">Nucleus</location>
    </subcellularLocation>
</comment>
<reference evidence="10" key="2">
    <citation type="journal article" date="2017" name="J. Anim. Genet.">
        <title>Multiple reference genome sequences of hot pepper reveal the massive evolution of plant disease resistance genes by retroduplication.</title>
        <authorList>
            <person name="Kim S."/>
            <person name="Park J."/>
            <person name="Yeom S.-I."/>
            <person name="Kim Y.-M."/>
            <person name="Seo E."/>
            <person name="Kim K.-T."/>
            <person name="Kim M.-S."/>
            <person name="Lee J.M."/>
            <person name="Cheong K."/>
            <person name="Shin H.-S."/>
            <person name="Kim S.-B."/>
            <person name="Han K."/>
            <person name="Lee J."/>
            <person name="Park M."/>
            <person name="Lee H.-A."/>
            <person name="Lee H.-Y."/>
            <person name="Lee Y."/>
            <person name="Oh S."/>
            <person name="Lee J.H."/>
            <person name="Choi E."/>
            <person name="Choi E."/>
            <person name="Lee S.E."/>
            <person name="Jeon J."/>
            <person name="Kim H."/>
            <person name="Choi G."/>
            <person name="Song H."/>
            <person name="Lee J."/>
            <person name="Lee S.-C."/>
            <person name="Kwon J.-K."/>
            <person name="Lee H.-Y."/>
            <person name="Koo N."/>
            <person name="Hong Y."/>
            <person name="Kim R.W."/>
            <person name="Kang W.-H."/>
            <person name="Huh J.H."/>
            <person name="Kang B.-C."/>
            <person name="Yang T.-J."/>
            <person name="Lee Y.-H."/>
            <person name="Bennetzen J.L."/>
            <person name="Choi D."/>
        </authorList>
    </citation>
    <scope>NUCLEOTIDE SEQUENCE [LARGE SCALE GENOMIC DNA]</scope>
    <source>
        <strain evidence="10">cv. PBC81</strain>
    </source>
</reference>
<dbReference type="InterPro" id="IPR044808">
    <property type="entry name" value="ERF_plant"/>
</dbReference>
<dbReference type="PANTHER" id="PTHR31190:SF453">
    <property type="entry name" value="ERF1"/>
    <property type="match status" value="1"/>
</dbReference>
<dbReference type="InterPro" id="IPR001471">
    <property type="entry name" value="AP2/ERF_dom"/>
</dbReference>
<evidence type="ECO:0000313" key="10">
    <source>
        <dbReference type="Proteomes" id="UP000224567"/>
    </source>
</evidence>
<evidence type="ECO:0000256" key="6">
    <source>
        <dbReference type="ARBA" id="ARBA00023163"/>
    </source>
</evidence>
<dbReference type="PANTHER" id="PTHR31190">
    <property type="entry name" value="DNA-BINDING DOMAIN"/>
    <property type="match status" value="1"/>
</dbReference>
<evidence type="ECO:0000256" key="1">
    <source>
        <dbReference type="ARBA" id="ARBA00004123"/>
    </source>
</evidence>
<feature type="domain" description="AP2/ERF" evidence="8">
    <location>
        <begin position="78"/>
        <end position="142"/>
    </location>
</feature>
<proteinExistence type="predicted"/>
<keyword evidence="3" id="KW-0805">Transcription regulation</keyword>
<dbReference type="GO" id="GO:0003677">
    <property type="term" value="F:DNA binding"/>
    <property type="evidence" value="ECO:0007669"/>
    <property type="project" value="UniProtKB-KW"/>
</dbReference>
<dbReference type="PROSITE" id="PS51032">
    <property type="entry name" value="AP2_ERF"/>
    <property type="match status" value="1"/>
</dbReference>
<dbReference type="SUPFAM" id="SSF54171">
    <property type="entry name" value="DNA-binding domain"/>
    <property type="match status" value="1"/>
</dbReference>
<name>A0A2G2XMS1_CAPBA</name>
<dbReference type="GO" id="GO:0003700">
    <property type="term" value="F:DNA-binding transcription factor activity"/>
    <property type="evidence" value="ECO:0007669"/>
    <property type="project" value="InterPro"/>
</dbReference>
<dbReference type="Pfam" id="PF00847">
    <property type="entry name" value="AP2"/>
    <property type="match status" value="1"/>
</dbReference>
<comment type="caution">
    <text evidence="9">The sequence shown here is derived from an EMBL/GenBank/DDBJ whole genome shotgun (WGS) entry which is preliminary data.</text>
</comment>
<accession>A0A2G2XMS1</accession>
<evidence type="ECO:0000313" key="9">
    <source>
        <dbReference type="EMBL" id="PHT58793.1"/>
    </source>
</evidence>
<evidence type="ECO:0000259" key="8">
    <source>
        <dbReference type="PROSITE" id="PS51032"/>
    </source>
</evidence>
<keyword evidence="5" id="KW-0010">Activator</keyword>
<dbReference type="InterPro" id="IPR016177">
    <property type="entry name" value="DNA-bd_dom_sf"/>
</dbReference>
<dbReference type="OrthoDB" id="1295262at2759"/>
<evidence type="ECO:0000256" key="5">
    <source>
        <dbReference type="ARBA" id="ARBA00023159"/>
    </source>
</evidence>
<dbReference type="GO" id="GO:0009873">
    <property type="term" value="P:ethylene-activated signaling pathway"/>
    <property type="evidence" value="ECO:0007669"/>
    <property type="project" value="InterPro"/>
</dbReference>
<protein>
    <submittedName>
        <fullName evidence="9">Ethylene-responsive transcription factor 2</fullName>
    </submittedName>
</protein>
<dbReference type="GO" id="GO:0005634">
    <property type="term" value="C:nucleus"/>
    <property type="evidence" value="ECO:0007669"/>
    <property type="project" value="UniProtKB-SubCell"/>
</dbReference>
<dbReference type="Proteomes" id="UP000224567">
    <property type="component" value="Unassembled WGS sequence"/>
</dbReference>
<keyword evidence="6" id="KW-0804">Transcription</keyword>
<evidence type="ECO:0000256" key="2">
    <source>
        <dbReference type="ARBA" id="ARBA00022821"/>
    </source>
</evidence>
<organism evidence="9 10">
    <name type="scientific">Capsicum baccatum</name>
    <name type="common">Peruvian pepper</name>
    <dbReference type="NCBI Taxonomy" id="33114"/>
    <lineage>
        <taxon>Eukaryota</taxon>
        <taxon>Viridiplantae</taxon>
        <taxon>Streptophyta</taxon>
        <taxon>Embryophyta</taxon>
        <taxon>Tracheophyta</taxon>
        <taxon>Spermatophyta</taxon>
        <taxon>Magnoliopsida</taxon>
        <taxon>eudicotyledons</taxon>
        <taxon>Gunneridae</taxon>
        <taxon>Pentapetalae</taxon>
        <taxon>asterids</taxon>
        <taxon>lamiids</taxon>
        <taxon>Solanales</taxon>
        <taxon>Solanaceae</taxon>
        <taxon>Solanoideae</taxon>
        <taxon>Capsiceae</taxon>
        <taxon>Capsicum</taxon>
    </lineage>
</organism>
<dbReference type="FunFam" id="3.30.730.10:FF:000001">
    <property type="entry name" value="Ethylene-responsive transcription factor 2"/>
    <property type="match status" value="1"/>
</dbReference>
<dbReference type="Gene3D" id="3.30.730.10">
    <property type="entry name" value="AP2/ERF domain"/>
    <property type="match status" value="1"/>
</dbReference>
<keyword evidence="10" id="KW-1185">Reference proteome</keyword>
<dbReference type="STRING" id="33114.A0A2G2XMS1"/>
<dbReference type="SMART" id="SM00380">
    <property type="entry name" value="AP2"/>
    <property type="match status" value="1"/>
</dbReference>
<keyword evidence="2" id="KW-0611">Plant defense</keyword>
<dbReference type="GO" id="GO:0006952">
    <property type="term" value="P:defense response"/>
    <property type="evidence" value="ECO:0007669"/>
    <property type="project" value="UniProtKB-KW"/>
</dbReference>